<feature type="region of interest" description="Disordered" evidence="1">
    <location>
        <begin position="124"/>
        <end position="267"/>
    </location>
</feature>
<feature type="compositionally biased region" description="Low complexity" evidence="1">
    <location>
        <begin position="47"/>
        <end position="63"/>
    </location>
</feature>
<feature type="region of interest" description="Disordered" evidence="1">
    <location>
        <begin position="15"/>
        <end position="67"/>
    </location>
</feature>
<proteinExistence type="predicted"/>
<gene>
    <name evidence="2" type="ORF">UY3_15435</name>
</gene>
<accession>M7AWQ0</accession>
<sequence length="267" mass="26764">MPSLLPGVIHPLVPGGEDMAAPQGHITPPWNSLPSEAPNGVSPAPLPSEAPASPEATAALGASGENPGVVEGDLRSIYEEIEALGLTPVTQGEDDPLPAGLDLGDLTPAPFSPCSLPLTIVSPPTSEEPLDCSTNPAADGTPLMASKPAEAMASATRPGPEPPGAPLVGVEQSTSFPVRGPTEDSPPPDAVAAKPTIEPAPGIGENPLPNPQTLEPDREVPLPSYLASGAQNLTFAPAPATDANPVPIPSTSPDVIAVPGLSPSPFQ</sequence>
<dbReference type="AlphaFoldDB" id="M7AWQ0"/>
<evidence type="ECO:0000313" key="3">
    <source>
        <dbReference type="Proteomes" id="UP000031443"/>
    </source>
</evidence>
<reference evidence="3" key="1">
    <citation type="journal article" date="2013" name="Nat. Genet.">
        <title>The draft genomes of soft-shell turtle and green sea turtle yield insights into the development and evolution of the turtle-specific body plan.</title>
        <authorList>
            <person name="Wang Z."/>
            <person name="Pascual-Anaya J."/>
            <person name="Zadissa A."/>
            <person name="Li W."/>
            <person name="Niimura Y."/>
            <person name="Huang Z."/>
            <person name="Li C."/>
            <person name="White S."/>
            <person name="Xiong Z."/>
            <person name="Fang D."/>
            <person name="Wang B."/>
            <person name="Ming Y."/>
            <person name="Chen Y."/>
            <person name="Zheng Y."/>
            <person name="Kuraku S."/>
            <person name="Pignatelli M."/>
            <person name="Herrero J."/>
            <person name="Beal K."/>
            <person name="Nozawa M."/>
            <person name="Li Q."/>
            <person name="Wang J."/>
            <person name="Zhang H."/>
            <person name="Yu L."/>
            <person name="Shigenobu S."/>
            <person name="Wang J."/>
            <person name="Liu J."/>
            <person name="Flicek P."/>
            <person name="Searle S."/>
            <person name="Wang J."/>
            <person name="Kuratani S."/>
            <person name="Yin Y."/>
            <person name="Aken B."/>
            <person name="Zhang G."/>
            <person name="Irie N."/>
        </authorList>
    </citation>
    <scope>NUCLEOTIDE SEQUENCE [LARGE SCALE GENOMIC DNA]</scope>
</reference>
<evidence type="ECO:0000313" key="2">
    <source>
        <dbReference type="EMBL" id="EMP27475.1"/>
    </source>
</evidence>
<keyword evidence="3" id="KW-1185">Reference proteome</keyword>
<protein>
    <submittedName>
        <fullName evidence="2">Uncharacterized protein</fullName>
    </submittedName>
</protein>
<dbReference type="EMBL" id="KB569780">
    <property type="protein sequence ID" value="EMP27475.1"/>
    <property type="molecule type" value="Genomic_DNA"/>
</dbReference>
<organism evidence="2 3">
    <name type="scientific">Chelonia mydas</name>
    <name type="common">Green sea-turtle</name>
    <name type="synonym">Chelonia agassizi</name>
    <dbReference type="NCBI Taxonomy" id="8469"/>
    <lineage>
        <taxon>Eukaryota</taxon>
        <taxon>Metazoa</taxon>
        <taxon>Chordata</taxon>
        <taxon>Craniata</taxon>
        <taxon>Vertebrata</taxon>
        <taxon>Euteleostomi</taxon>
        <taxon>Archelosauria</taxon>
        <taxon>Testudinata</taxon>
        <taxon>Testudines</taxon>
        <taxon>Cryptodira</taxon>
        <taxon>Durocryptodira</taxon>
        <taxon>Americhelydia</taxon>
        <taxon>Chelonioidea</taxon>
        <taxon>Cheloniidae</taxon>
        <taxon>Chelonia</taxon>
    </lineage>
</organism>
<dbReference type="Proteomes" id="UP000031443">
    <property type="component" value="Unassembled WGS sequence"/>
</dbReference>
<evidence type="ECO:0000256" key="1">
    <source>
        <dbReference type="SAM" id="MobiDB-lite"/>
    </source>
</evidence>
<name>M7AWQ0_CHEMY</name>